<keyword evidence="2" id="KW-1185">Reference proteome</keyword>
<evidence type="ECO:0000313" key="2">
    <source>
        <dbReference type="Proteomes" id="UP000198662"/>
    </source>
</evidence>
<dbReference type="OrthoDB" id="3265421at2"/>
<reference evidence="2" key="1">
    <citation type="submission" date="2016-10" db="EMBL/GenBank/DDBJ databases">
        <authorList>
            <person name="Varghese N."/>
            <person name="Submissions S."/>
        </authorList>
    </citation>
    <scope>NUCLEOTIDE SEQUENCE [LARGE SCALE GENOMIC DNA]</scope>
    <source>
        <strain evidence="2">CGMCC 4.3147</strain>
    </source>
</reference>
<dbReference type="Proteomes" id="UP000198662">
    <property type="component" value="Unassembled WGS sequence"/>
</dbReference>
<protein>
    <recommendedName>
        <fullName evidence="3">AbiV family abortive infection protein</fullName>
    </recommendedName>
</protein>
<proteinExistence type="predicted"/>
<dbReference type="AlphaFoldDB" id="A0A1G9LXI7"/>
<accession>A0A1G9LXI7</accession>
<dbReference type="EMBL" id="FNGF01000008">
    <property type="protein sequence ID" value="SDL66135.1"/>
    <property type="molecule type" value="Genomic_DNA"/>
</dbReference>
<sequence length="235" mass="26334">MVLPNLNQKQTIALLQEMTSTRNLLAYGIRVVRTGAFVETTRDPILTMLSIGVEKLYKLTLGLIALDVNQQWPSAAVMRDHGHKLGDMHQKVIAELRERTRSKSQYVRGLLAEVEADPVVIPVIEALDMYGRRGRFYYLDQLGESPQPVSPDEAWQRIELAALTDPDVAALYSRANATIGNNEVWNEFKAALNERIAVAVERIWIMIFRSGMNHALGETGTTFGFEIQPSAVGRQ</sequence>
<gene>
    <name evidence="1" type="ORF">SAMN05216298_4683</name>
</gene>
<evidence type="ECO:0008006" key="3">
    <source>
        <dbReference type="Google" id="ProtNLM"/>
    </source>
</evidence>
<organism evidence="1 2">
    <name type="scientific">Glycomyces sambucus</name>
    <dbReference type="NCBI Taxonomy" id="380244"/>
    <lineage>
        <taxon>Bacteria</taxon>
        <taxon>Bacillati</taxon>
        <taxon>Actinomycetota</taxon>
        <taxon>Actinomycetes</taxon>
        <taxon>Glycomycetales</taxon>
        <taxon>Glycomycetaceae</taxon>
        <taxon>Glycomyces</taxon>
    </lineage>
</organism>
<name>A0A1G9LXI7_9ACTN</name>
<dbReference type="RefSeq" id="WP_091053877.1">
    <property type="nucleotide sequence ID" value="NZ_FNGF01000008.1"/>
</dbReference>
<evidence type="ECO:0000313" key="1">
    <source>
        <dbReference type="EMBL" id="SDL66135.1"/>
    </source>
</evidence>